<dbReference type="AlphaFoldDB" id="A0A8H7K537"/>
<feature type="compositionally biased region" description="Polar residues" evidence="1">
    <location>
        <begin position="229"/>
        <end position="247"/>
    </location>
</feature>
<feature type="compositionally biased region" description="Low complexity" evidence="1">
    <location>
        <begin position="193"/>
        <end position="202"/>
    </location>
</feature>
<evidence type="ECO:0000256" key="1">
    <source>
        <dbReference type="SAM" id="MobiDB-lite"/>
    </source>
</evidence>
<feature type="compositionally biased region" description="Polar residues" evidence="1">
    <location>
        <begin position="162"/>
        <end position="173"/>
    </location>
</feature>
<evidence type="ECO:0000313" key="2">
    <source>
        <dbReference type="EMBL" id="KAF9743301.1"/>
    </source>
</evidence>
<accession>A0A8H7K537</accession>
<gene>
    <name evidence="2" type="ORF">IM811_006392</name>
</gene>
<feature type="compositionally biased region" description="Polar residues" evidence="1">
    <location>
        <begin position="144"/>
        <end position="155"/>
    </location>
</feature>
<reference evidence="2" key="1">
    <citation type="submission" date="2020-10" db="EMBL/GenBank/DDBJ databases">
        <title>High-Quality Genome Resource of Clonostachys rosea strain S41 by Oxford Nanopore Long-Read Sequencing.</title>
        <authorList>
            <person name="Wang H."/>
        </authorList>
    </citation>
    <scope>NUCLEOTIDE SEQUENCE</scope>
    <source>
        <strain evidence="2">S41</strain>
    </source>
</reference>
<sequence length="368" mass="38832">MALQGGESGIMAAKPQPIPGTHAHQPIYANGSAPSPQSPQPQSQPQSQSLAPCNSSSYSSSPRQLPSDLPDPILEEGIESGSDYPAEPVTPTSASASGRHSQEWASFPTGAHYNYLQPSSSDETTQQLPANPPASLPKTPIVASESSTPTDSLQQGDGWRPATTSTLYASQSVAIDETEPELDSAPLTRRSTRGSTSSFKRTMSSLFRRSAPQVPMPATQPKDDGVISRISTSAADSTRPRISTATARENGGPRPASRVAVSLCTGQLQPLDPTPRRRPPRLSRFPTAETTWAPSPPIQLCPSLSPTRMISPPRRRTDPPQASALAFAVALLTSSPATARATEEIVQAASTRPSGLTPPRRAAAPLRE</sequence>
<feature type="region of interest" description="Disordered" evidence="1">
    <location>
        <begin position="347"/>
        <end position="368"/>
    </location>
</feature>
<proteinExistence type="predicted"/>
<feature type="compositionally biased region" description="Polar residues" evidence="1">
    <location>
        <begin position="90"/>
        <end position="99"/>
    </location>
</feature>
<dbReference type="Proteomes" id="UP000616885">
    <property type="component" value="Unassembled WGS sequence"/>
</dbReference>
<organism evidence="2 3">
    <name type="scientific">Bionectria ochroleuca</name>
    <name type="common">Gliocladium roseum</name>
    <dbReference type="NCBI Taxonomy" id="29856"/>
    <lineage>
        <taxon>Eukaryota</taxon>
        <taxon>Fungi</taxon>
        <taxon>Dikarya</taxon>
        <taxon>Ascomycota</taxon>
        <taxon>Pezizomycotina</taxon>
        <taxon>Sordariomycetes</taxon>
        <taxon>Hypocreomycetidae</taxon>
        <taxon>Hypocreales</taxon>
        <taxon>Bionectriaceae</taxon>
        <taxon>Clonostachys</taxon>
    </lineage>
</organism>
<feature type="region of interest" description="Disordered" evidence="1">
    <location>
        <begin position="1"/>
        <end position="257"/>
    </location>
</feature>
<evidence type="ECO:0000313" key="3">
    <source>
        <dbReference type="Proteomes" id="UP000616885"/>
    </source>
</evidence>
<feature type="compositionally biased region" description="Low complexity" evidence="1">
    <location>
        <begin position="32"/>
        <end position="61"/>
    </location>
</feature>
<name>A0A8H7K537_BIOOC</name>
<feature type="compositionally biased region" description="Polar residues" evidence="1">
    <location>
        <begin position="116"/>
        <end position="129"/>
    </location>
</feature>
<dbReference type="EMBL" id="JADCTT010000017">
    <property type="protein sequence ID" value="KAF9743301.1"/>
    <property type="molecule type" value="Genomic_DNA"/>
</dbReference>
<feature type="region of interest" description="Disordered" evidence="1">
    <location>
        <begin position="286"/>
        <end position="306"/>
    </location>
</feature>
<comment type="caution">
    <text evidence="2">The sequence shown here is derived from an EMBL/GenBank/DDBJ whole genome shotgun (WGS) entry which is preliminary data.</text>
</comment>
<protein>
    <submittedName>
        <fullName evidence="2">Uncharacterized protein</fullName>
    </submittedName>
</protein>